<keyword evidence="4" id="KW-1185">Reference proteome</keyword>
<gene>
    <name evidence="3" type="ORF">CAE01nite_21910</name>
</gene>
<evidence type="ECO:0000256" key="1">
    <source>
        <dbReference type="SAM" id="MobiDB-lite"/>
    </source>
</evidence>
<protein>
    <recommendedName>
        <fullName evidence="2">Glycosyltransferase 2-like domain-containing protein</fullName>
    </recommendedName>
</protein>
<evidence type="ECO:0000259" key="2">
    <source>
        <dbReference type="Pfam" id="PF00535"/>
    </source>
</evidence>
<comment type="caution">
    <text evidence="3">The sequence shown here is derived from an EMBL/GenBank/DDBJ whole genome shotgun (WGS) entry which is preliminary data.</text>
</comment>
<dbReference type="EMBL" id="BJYY01000013">
    <property type="protein sequence ID" value="GEO34466.1"/>
    <property type="molecule type" value="Genomic_DNA"/>
</dbReference>
<dbReference type="InterPro" id="IPR050834">
    <property type="entry name" value="Glycosyltransf_2"/>
</dbReference>
<feature type="domain" description="Glycosyltransferase 2-like" evidence="2">
    <location>
        <begin position="13"/>
        <end position="181"/>
    </location>
</feature>
<sequence length="331" mass="36711">MVRSGPRDPSVAIITRTKQRPLLLERALDDILRQTFDDFVVVVVNDGGDPAPVDDLAARIAARADGRLRVLHLPESVGMEAASNRGLAATRSTFVVVHDDDDTWDPHFLERAVGHLTGVGSAGVMVRTSVVYERIVDGRIERLGEETLAAAQQDVTLFDTLRNGYGPPISFLYRREVHRQVGLYDESLPVLGDWDFTLRFLQRHAIDFIDGAPLAFWHHRRDSTGADGNTVIAQEHVHRRYERIVRDRYLRAGLRKPEDLGLVVYLAGLAKQQDQRIEALGDQVALLAAHLTHLTDLVRGDIAALHGRAPDVAEQEDDAPTASRDVGTARP</sequence>
<name>A0A512DDB3_9CELL</name>
<dbReference type="PANTHER" id="PTHR43685">
    <property type="entry name" value="GLYCOSYLTRANSFERASE"/>
    <property type="match status" value="1"/>
</dbReference>
<dbReference type="Gene3D" id="3.90.550.10">
    <property type="entry name" value="Spore Coat Polysaccharide Biosynthesis Protein SpsA, Chain A"/>
    <property type="match status" value="1"/>
</dbReference>
<dbReference type="PANTHER" id="PTHR43685:SF11">
    <property type="entry name" value="GLYCOSYLTRANSFERASE TAGX-RELATED"/>
    <property type="match status" value="1"/>
</dbReference>
<evidence type="ECO:0000313" key="4">
    <source>
        <dbReference type="Proteomes" id="UP000321181"/>
    </source>
</evidence>
<dbReference type="AlphaFoldDB" id="A0A512DDB3"/>
<dbReference type="Pfam" id="PF00535">
    <property type="entry name" value="Glycos_transf_2"/>
    <property type="match status" value="1"/>
</dbReference>
<reference evidence="3 4" key="1">
    <citation type="submission" date="2019-07" db="EMBL/GenBank/DDBJ databases">
        <title>Whole genome shotgun sequence of Cellulomonas aerilata NBRC 106308.</title>
        <authorList>
            <person name="Hosoyama A."/>
            <person name="Uohara A."/>
            <person name="Ohji S."/>
            <person name="Ichikawa N."/>
        </authorList>
    </citation>
    <scope>NUCLEOTIDE SEQUENCE [LARGE SCALE GENOMIC DNA]</scope>
    <source>
        <strain evidence="3 4">NBRC 106308</strain>
    </source>
</reference>
<feature type="region of interest" description="Disordered" evidence="1">
    <location>
        <begin position="309"/>
        <end position="331"/>
    </location>
</feature>
<proteinExistence type="predicted"/>
<accession>A0A512DDB3</accession>
<dbReference type="Proteomes" id="UP000321181">
    <property type="component" value="Unassembled WGS sequence"/>
</dbReference>
<dbReference type="InterPro" id="IPR001173">
    <property type="entry name" value="Glyco_trans_2-like"/>
</dbReference>
<organism evidence="3 4">
    <name type="scientific">Cellulomonas aerilata</name>
    <dbReference type="NCBI Taxonomy" id="515326"/>
    <lineage>
        <taxon>Bacteria</taxon>
        <taxon>Bacillati</taxon>
        <taxon>Actinomycetota</taxon>
        <taxon>Actinomycetes</taxon>
        <taxon>Micrococcales</taxon>
        <taxon>Cellulomonadaceae</taxon>
        <taxon>Cellulomonas</taxon>
    </lineage>
</organism>
<evidence type="ECO:0000313" key="3">
    <source>
        <dbReference type="EMBL" id="GEO34466.1"/>
    </source>
</evidence>
<dbReference type="SUPFAM" id="SSF53448">
    <property type="entry name" value="Nucleotide-diphospho-sugar transferases"/>
    <property type="match status" value="1"/>
</dbReference>
<dbReference type="InterPro" id="IPR029044">
    <property type="entry name" value="Nucleotide-diphossugar_trans"/>
</dbReference>